<organism evidence="3 4">
    <name type="scientific">Winogradskya consettensis</name>
    <dbReference type="NCBI Taxonomy" id="113560"/>
    <lineage>
        <taxon>Bacteria</taxon>
        <taxon>Bacillati</taxon>
        <taxon>Actinomycetota</taxon>
        <taxon>Actinomycetes</taxon>
        <taxon>Micromonosporales</taxon>
        <taxon>Micromonosporaceae</taxon>
        <taxon>Winogradskya</taxon>
    </lineage>
</organism>
<dbReference type="Gene3D" id="3.20.20.100">
    <property type="entry name" value="NADP-dependent oxidoreductase domain"/>
    <property type="match status" value="1"/>
</dbReference>
<dbReference type="EMBL" id="BOQP01000008">
    <property type="protein sequence ID" value="GIM70682.1"/>
    <property type="molecule type" value="Genomic_DNA"/>
</dbReference>
<name>A0A919SFI9_9ACTN</name>
<keyword evidence="4" id="KW-1185">Reference proteome</keyword>
<dbReference type="InterPro" id="IPR036812">
    <property type="entry name" value="NAD(P)_OxRdtase_dom_sf"/>
</dbReference>
<evidence type="ECO:0000259" key="2">
    <source>
        <dbReference type="Pfam" id="PF00248"/>
    </source>
</evidence>
<dbReference type="FunFam" id="3.20.20.100:FF:000004">
    <property type="entry name" value="Oxidoreductase, aldo/keto reductase"/>
    <property type="match status" value="1"/>
</dbReference>
<dbReference type="InterPro" id="IPR050523">
    <property type="entry name" value="AKR_Detox_Biosynth"/>
</dbReference>
<comment type="caution">
    <text evidence="3">The sequence shown here is derived from an EMBL/GenBank/DDBJ whole genome shotgun (WGS) entry which is preliminary data.</text>
</comment>
<accession>A0A919SFI9</accession>
<proteinExistence type="predicted"/>
<dbReference type="RefSeq" id="WP_212997036.1">
    <property type="nucleotide sequence ID" value="NZ_BAAATW010000003.1"/>
</dbReference>
<dbReference type="PANTHER" id="PTHR43364:SF4">
    <property type="entry name" value="NAD(P)-LINKED OXIDOREDUCTASE SUPERFAMILY PROTEIN"/>
    <property type="match status" value="1"/>
</dbReference>
<dbReference type="Proteomes" id="UP000680865">
    <property type="component" value="Unassembled WGS sequence"/>
</dbReference>
<gene>
    <name evidence="3" type="ORF">Aco04nite_21560</name>
</gene>
<dbReference type="GO" id="GO:0016491">
    <property type="term" value="F:oxidoreductase activity"/>
    <property type="evidence" value="ECO:0007669"/>
    <property type="project" value="UniProtKB-KW"/>
</dbReference>
<dbReference type="PANTHER" id="PTHR43364">
    <property type="entry name" value="NADH-SPECIFIC METHYLGLYOXAL REDUCTASE-RELATED"/>
    <property type="match status" value="1"/>
</dbReference>
<dbReference type="PRINTS" id="PR00069">
    <property type="entry name" value="ALDKETRDTASE"/>
</dbReference>
<reference evidence="3" key="1">
    <citation type="submission" date="2021-03" db="EMBL/GenBank/DDBJ databases">
        <title>Whole genome shotgun sequence of Actinoplanes consettensis NBRC 14913.</title>
        <authorList>
            <person name="Komaki H."/>
            <person name="Tamura T."/>
        </authorList>
    </citation>
    <scope>NUCLEOTIDE SEQUENCE</scope>
    <source>
        <strain evidence="3">NBRC 14913</strain>
    </source>
</reference>
<protein>
    <submittedName>
        <fullName evidence="3">Aldo/keto reductase</fullName>
    </submittedName>
</protein>
<dbReference type="Pfam" id="PF00248">
    <property type="entry name" value="Aldo_ket_red"/>
    <property type="match status" value="1"/>
</dbReference>
<dbReference type="GO" id="GO:0005829">
    <property type="term" value="C:cytosol"/>
    <property type="evidence" value="ECO:0007669"/>
    <property type="project" value="TreeGrafter"/>
</dbReference>
<evidence type="ECO:0000256" key="1">
    <source>
        <dbReference type="ARBA" id="ARBA00023002"/>
    </source>
</evidence>
<feature type="domain" description="NADP-dependent oxidoreductase" evidence="2">
    <location>
        <begin position="16"/>
        <end position="315"/>
    </location>
</feature>
<evidence type="ECO:0000313" key="4">
    <source>
        <dbReference type="Proteomes" id="UP000680865"/>
    </source>
</evidence>
<dbReference type="InterPro" id="IPR020471">
    <property type="entry name" value="AKR"/>
</dbReference>
<keyword evidence="1" id="KW-0560">Oxidoreductase</keyword>
<dbReference type="AlphaFoldDB" id="A0A919SFI9"/>
<dbReference type="InterPro" id="IPR023210">
    <property type="entry name" value="NADP_OxRdtase_dom"/>
</dbReference>
<sequence length="341" mass="36939">MQYRTLGDTGLSVSSLCLGTMMFGSWGNKDHDDSIRTIHHALDAGINFVDTADLYARGEAEEIVGKALAGTRRDSVVLASKFHNPMSDNVNDRGNSRRWIMRAVEGSLKRLGTDHLDLYQVHRPDPATGIEETLGALTDLQRAGKIRYFGTSTFPAHQLVEAQWASDRRGLGRFVTEQPPYSMLARGIEADVLPAAEAYRIGVLTWSPLGGGWLSGTFRKGATGQVSSRTELMPGIFDIDAPRNADKLDAVEALALLAEEAGLSLIHLALGFVLAHRAVTAPIIGPMNIEQLDSQLGAADLVLDPDVLDRIDKIVPPGRNMTAGDAGYFPPALTDASLRRR</sequence>
<dbReference type="SUPFAM" id="SSF51430">
    <property type="entry name" value="NAD(P)-linked oxidoreductase"/>
    <property type="match status" value="1"/>
</dbReference>
<evidence type="ECO:0000313" key="3">
    <source>
        <dbReference type="EMBL" id="GIM70682.1"/>
    </source>
</evidence>